<dbReference type="CDD" id="cd00130">
    <property type="entry name" value="PAS"/>
    <property type="match status" value="1"/>
</dbReference>
<dbReference type="PROSITE" id="PS50109">
    <property type="entry name" value="HIS_KIN"/>
    <property type="match status" value="1"/>
</dbReference>
<dbReference type="Gene3D" id="3.30.565.10">
    <property type="entry name" value="Histidine kinase-like ATPase, C-terminal domain"/>
    <property type="match status" value="1"/>
</dbReference>
<feature type="domain" description="Histidine kinase" evidence="15">
    <location>
        <begin position="477"/>
        <end position="709"/>
    </location>
</feature>
<evidence type="ECO:0000256" key="13">
    <source>
        <dbReference type="PROSITE-ProRule" id="PRU00169"/>
    </source>
</evidence>
<dbReference type="AlphaFoldDB" id="A0A9X5E355"/>
<gene>
    <name evidence="19" type="ORF">QH73_0006755</name>
</gene>
<evidence type="ECO:0000256" key="8">
    <source>
        <dbReference type="ARBA" id="ARBA00023012"/>
    </source>
</evidence>
<dbReference type="SUPFAM" id="SSF55785">
    <property type="entry name" value="PYP-like sensor domain (PAS domain)"/>
    <property type="match status" value="1"/>
</dbReference>
<dbReference type="SUPFAM" id="SSF47384">
    <property type="entry name" value="Homodimeric domain of signal transducing histidine kinase"/>
    <property type="match status" value="1"/>
</dbReference>
<dbReference type="GO" id="GO:0003677">
    <property type="term" value="F:DNA binding"/>
    <property type="evidence" value="ECO:0007669"/>
    <property type="project" value="UniProtKB-KW"/>
</dbReference>
<dbReference type="SMART" id="SM00388">
    <property type="entry name" value="HisKA"/>
    <property type="match status" value="1"/>
</dbReference>
<keyword evidence="6" id="KW-0808">Transferase</keyword>
<keyword evidence="8" id="KW-0902">Two-component regulatory system</keyword>
<dbReference type="PROSITE" id="PS50885">
    <property type="entry name" value="HAMP"/>
    <property type="match status" value="1"/>
</dbReference>
<dbReference type="PROSITE" id="PS50110">
    <property type="entry name" value="RESPONSE_REGULATORY"/>
    <property type="match status" value="2"/>
</dbReference>
<dbReference type="Pfam" id="PF02518">
    <property type="entry name" value="HATPase_c"/>
    <property type="match status" value="1"/>
</dbReference>
<dbReference type="SMART" id="SM00448">
    <property type="entry name" value="REC"/>
    <property type="match status" value="1"/>
</dbReference>
<name>A0A9X5E355_9CYAN</name>
<evidence type="ECO:0000256" key="3">
    <source>
        <dbReference type="ARBA" id="ARBA00006402"/>
    </source>
</evidence>
<dbReference type="SMART" id="SM00304">
    <property type="entry name" value="HAMP"/>
    <property type="match status" value="1"/>
</dbReference>
<dbReference type="SUPFAM" id="SSF52172">
    <property type="entry name" value="CheY-like"/>
    <property type="match status" value="2"/>
</dbReference>
<evidence type="ECO:0000256" key="1">
    <source>
        <dbReference type="ARBA" id="ARBA00000085"/>
    </source>
</evidence>
<keyword evidence="14" id="KW-0472">Membrane</keyword>
<feature type="domain" description="HAMP" evidence="18">
    <location>
        <begin position="278"/>
        <end position="330"/>
    </location>
</feature>
<comment type="similarity">
    <text evidence="3">In the N-terminal section; belongs to the phytochrome family.</text>
</comment>
<dbReference type="Gene3D" id="6.10.340.10">
    <property type="match status" value="1"/>
</dbReference>
<evidence type="ECO:0000256" key="9">
    <source>
        <dbReference type="ARBA" id="ARBA00023015"/>
    </source>
</evidence>
<evidence type="ECO:0000256" key="11">
    <source>
        <dbReference type="ARBA" id="ARBA00023163"/>
    </source>
</evidence>
<dbReference type="PRINTS" id="PR00344">
    <property type="entry name" value="BCTRLSENSOR"/>
</dbReference>
<dbReference type="PROSITE" id="PS50112">
    <property type="entry name" value="PAS"/>
    <property type="match status" value="1"/>
</dbReference>
<evidence type="ECO:0000259" key="18">
    <source>
        <dbReference type="PROSITE" id="PS50885"/>
    </source>
</evidence>
<keyword evidence="9" id="KW-0805">Transcription regulation</keyword>
<evidence type="ECO:0000313" key="20">
    <source>
        <dbReference type="Proteomes" id="UP000031532"/>
    </source>
</evidence>
<dbReference type="SMART" id="SM00091">
    <property type="entry name" value="PAS"/>
    <property type="match status" value="1"/>
</dbReference>
<dbReference type="PANTHER" id="PTHR43047">
    <property type="entry name" value="TWO-COMPONENT HISTIDINE PROTEIN KINASE"/>
    <property type="match status" value="1"/>
</dbReference>
<keyword evidence="14" id="KW-1133">Transmembrane helix</keyword>
<protein>
    <recommendedName>
        <fullName evidence="12">Circadian input-output histidine kinase CikA</fullName>
        <ecNumber evidence="4">2.7.13.3</ecNumber>
    </recommendedName>
</protein>
<dbReference type="FunFam" id="3.30.565.10:FF:000010">
    <property type="entry name" value="Sensor histidine kinase RcsC"/>
    <property type="match status" value="1"/>
</dbReference>
<dbReference type="InterPro" id="IPR036890">
    <property type="entry name" value="HATPase_C_sf"/>
</dbReference>
<dbReference type="Pfam" id="PF00512">
    <property type="entry name" value="HisKA"/>
    <property type="match status" value="1"/>
</dbReference>
<dbReference type="InterPro" id="IPR003594">
    <property type="entry name" value="HATPase_dom"/>
</dbReference>
<dbReference type="Proteomes" id="UP000031532">
    <property type="component" value="Unassembled WGS sequence"/>
</dbReference>
<evidence type="ECO:0000256" key="7">
    <source>
        <dbReference type="ARBA" id="ARBA00022777"/>
    </source>
</evidence>
<organism evidence="19 20">
    <name type="scientific">Scytonema millei VB511283</name>
    <dbReference type="NCBI Taxonomy" id="1245923"/>
    <lineage>
        <taxon>Bacteria</taxon>
        <taxon>Bacillati</taxon>
        <taxon>Cyanobacteriota</taxon>
        <taxon>Cyanophyceae</taxon>
        <taxon>Nostocales</taxon>
        <taxon>Scytonemataceae</taxon>
        <taxon>Scytonema</taxon>
    </lineage>
</organism>
<dbReference type="CDD" id="cd00082">
    <property type="entry name" value="HisKA"/>
    <property type="match status" value="1"/>
</dbReference>
<feature type="transmembrane region" description="Helical" evidence="14">
    <location>
        <begin position="256"/>
        <end position="276"/>
    </location>
</feature>
<keyword evidence="14" id="KW-0812">Transmembrane</keyword>
<dbReference type="Pfam" id="PF00072">
    <property type="entry name" value="Response_reg"/>
    <property type="match status" value="1"/>
</dbReference>
<proteinExistence type="inferred from homology"/>
<dbReference type="GO" id="GO:0000155">
    <property type="term" value="F:phosphorelay sensor kinase activity"/>
    <property type="evidence" value="ECO:0007669"/>
    <property type="project" value="InterPro"/>
</dbReference>
<dbReference type="Gene3D" id="3.40.50.2300">
    <property type="match status" value="2"/>
</dbReference>
<dbReference type="InterPro" id="IPR005467">
    <property type="entry name" value="His_kinase_dom"/>
</dbReference>
<sequence length="972" mass="109496">MPDATIRNRPQGFDFQKSSGVFLGNNVVLNADIQQRVVTYFELLNAYGPAWSNRFVNTYIQIPENGISIYMPTYPWVQNAPSDKSFRVTADESFYITDKVHNPERKTTWTGIYYDKVAQAWMASCVTPVDLDGKHIATIGHDMLIDELRDRTINDHLKGTYNMIFRQDGRLVAHPELTNKIQQAEGKFEVAQSNDPHLRRIFNLVTQKQNENKIIIDNPQDSEYLAVIKIDEPNWYLITVFPKSLLTQRAFEAARVILFLGLSSLLVEIIIVFLIFQRQISVPLTKFMQATESIAAGNLDIELDVTRKDELGRLAYLFNKMAQQLRESFSVLAKTNEQLELRVQERTAYLTAVIDNLADGLLVVDLNGKIARVNPALFALFGIEQTDLTGRDCQVIFNRKIVELVEKTRRNLKKVFVAEIELSSGCTGKAVATAIVKDVDYTGKQDGKDRCIGSVLLIRDITSEKEVDQMKTDFISTVSHELRTPLTSVLGFAKIIKKKLEEVVFPVIPTDDKKVQRNVRQIADNLDIIVSEGGRLTDLINDVLDIAKMEAGKIEWKMAPLQINEVIDRAIAATSALFHQKNLELIRDVKTELPEIIGDRDRLIQVIINLISNSVKFTDTGSITCRVKTNETQIHISIIDTGIGIAEADLDKVFEKFKQVGDTLTDKPKGTGLGLPICKQIVEHHGGKIWVESTLGTGSKFSFTLPIMISCDLKPRTFDVDTLVKQLREHVVMKSANSRTTKKTILVVDDDANIRQLLRQQLETEGYNIIEAKDGIEAIAFVKKSAPDLIILDVMMPEMSGFDVAAVLKNDPKTMNIPIIILSIVEDRERGYRLGIERYLMKPIETDTLLHEIGTLTTQANSSKKVLVVDEDVSTVKTLAEVLQAKGYSVVEAIDAQELREKAVSVQPYMIIANANFWERSEVIKTLRFEKGLENVFFILLADRKDGDRSETLTTQNEILLPGAFIKNKKLI</sequence>
<dbReference type="CDD" id="cd16922">
    <property type="entry name" value="HATPase_EvgS-ArcB-TorS-like"/>
    <property type="match status" value="1"/>
</dbReference>
<dbReference type="InterPro" id="IPR001789">
    <property type="entry name" value="Sig_transdc_resp-reg_receiver"/>
</dbReference>
<dbReference type="CDD" id="cd06225">
    <property type="entry name" value="HAMP"/>
    <property type="match status" value="1"/>
</dbReference>
<dbReference type="SUPFAM" id="SSF55874">
    <property type="entry name" value="ATPase domain of HSP90 chaperone/DNA topoisomerase II/histidine kinase"/>
    <property type="match status" value="1"/>
</dbReference>
<comment type="caution">
    <text evidence="13">Lacks conserved residue(s) required for the propagation of feature annotation.</text>
</comment>
<dbReference type="PANTHER" id="PTHR43047:SF72">
    <property type="entry name" value="OSMOSENSING HISTIDINE PROTEIN KINASE SLN1"/>
    <property type="match status" value="1"/>
</dbReference>
<evidence type="ECO:0000259" key="15">
    <source>
        <dbReference type="PROSITE" id="PS50109"/>
    </source>
</evidence>
<dbReference type="OrthoDB" id="569347at2"/>
<reference evidence="19 20" key="1">
    <citation type="journal article" date="2015" name="Genome Announc.">
        <title>Draft Genome Sequence of the Terrestrial Cyanobacterium Scytonema millei VB511283, Isolated from Eastern India.</title>
        <authorList>
            <person name="Sen D."/>
            <person name="Chandrababunaidu M.M."/>
            <person name="Singh D."/>
            <person name="Sanghi N."/>
            <person name="Ghorai A."/>
            <person name="Mishra G.P."/>
            <person name="Madduluri M."/>
            <person name="Adhikary S.P."/>
            <person name="Tripathy S."/>
        </authorList>
    </citation>
    <scope>NUCLEOTIDE SEQUENCE [LARGE SCALE GENOMIC DNA]</scope>
    <source>
        <strain evidence="19 20">VB511283</strain>
    </source>
</reference>
<dbReference type="Gene3D" id="1.10.287.130">
    <property type="match status" value="1"/>
</dbReference>
<evidence type="ECO:0000259" key="16">
    <source>
        <dbReference type="PROSITE" id="PS50110"/>
    </source>
</evidence>
<dbReference type="SMART" id="SM00387">
    <property type="entry name" value="HATPase_c"/>
    <property type="match status" value="1"/>
</dbReference>
<evidence type="ECO:0000259" key="17">
    <source>
        <dbReference type="PROSITE" id="PS50112"/>
    </source>
</evidence>
<evidence type="ECO:0000256" key="4">
    <source>
        <dbReference type="ARBA" id="ARBA00012438"/>
    </source>
</evidence>
<dbReference type="InterPro" id="IPR004358">
    <property type="entry name" value="Sig_transdc_His_kin-like_C"/>
</dbReference>
<comment type="caution">
    <text evidence="19">The sequence shown here is derived from an EMBL/GenBank/DDBJ whole genome shotgun (WGS) entry which is preliminary data.</text>
</comment>
<feature type="domain" description="Response regulatory" evidence="16">
    <location>
        <begin position="865"/>
        <end position="972"/>
    </location>
</feature>
<comment type="subcellular location">
    <subcellularLocation>
        <location evidence="2">Membrane</location>
    </subcellularLocation>
</comment>
<evidence type="ECO:0000256" key="12">
    <source>
        <dbReference type="ARBA" id="ARBA00074306"/>
    </source>
</evidence>
<keyword evidence="10" id="KW-0238">DNA-binding</keyword>
<evidence type="ECO:0000256" key="6">
    <source>
        <dbReference type="ARBA" id="ARBA00022679"/>
    </source>
</evidence>
<comment type="catalytic activity">
    <reaction evidence="1">
        <text>ATP + protein L-histidine = ADP + protein N-phospho-L-histidine.</text>
        <dbReference type="EC" id="2.7.13.3"/>
    </reaction>
</comment>
<keyword evidence="7" id="KW-0418">Kinase</keyword>
<dbReference type="Gene3D" id="3.30.450.20">
    <property type="entry name" value="PAS domain"/>
    <property type="match status" value="3"/>
</dbReference>
<dbReference type="Pfam" id="PF00672">
    <property type="entry name" value="HAMP"/>
    <property type="match status" value="1"/>
</dbReference>
<dbReference type="GO" id="GO:0009927">
    <property type="term" value="F:histidine phosphotransfer kinase activity"/>
    <property type="evidence" value="ECO:0007669"/>
    <property type="project" value="TreeGrafter"/>
</dbReference>
<dbReference type="InterPro" id="IPR003660">
    <property type="entry name" value="HAMP_dom"/>
</dbReference>
<evidence type="ECO:0000256" key="5">
    <source>
        <dbReference type="ARBA" id="ARBA00022553"/>
    </source>
</evidence>
<evidence type="ECO:0000256" key="10">
    <source>
        <dbReference type="ARBA" id="ARBA00023125"/>
    </source>
</evidence>
<dbReference type="EMBL" id="JTJC03000001">
    <property type="protein sequence ID" value="NHC34361.1"/>
    <property type="molecule type" value="Genomic_DNA"/>
</dbReference>
<dbReference type="InterPro" id="IPR035965">
    <property type="entry name" value="PAS-like_dom_sf"/>
</dbReference>
<evidence type="ECO:0000313" key="19">
    <source>
        <dbReference type="EMBL" id="NHC34361.1"/>
    </source>
</evidence>
<feature type="domain" description="Response regulatory" evidence="16">
    <location>
        <begin position="744"/>
        <end position="857"/>
    </location>
</feature>
<dbReference type="InterPro" id="IPR003661">
    <property type="entry name" value="HisK_dim/P_dom"/>
</dbReference>
<dbReference type="FunFam" id="3.40.50.2300:FF:000001">
    <property type="entry name" value="DNA-binding response regulator PhoB"/>
    <property type="match status" value="1"/>
</dbReference>
<dbReference type="SUPFAM" id="SSF158472">
    <property type="entry name" value="HAMP domain-like"/>
    <property type="match status" value="1"/>
</dbReference>
<dbReference type="Pfam" id="PF13188">
    <property type="entry name" value="PAS_8"/>
    <property type="match status" value="1"/>
</dbReference>
<dbReference type="InterPro" id="IPR000014">
    <property type="entry name" value="PAS"/>
</dbReference>
<keyword evidence="11" id="KW-0804">Transcription</keyword>
<feature type="domain" description="PAS" evidence="17">
    <location>
        <begin position="346"/>
        <end position="405"/>
    </location>
</feature>
<dbReference type="NCBIfam" id="TIGR00229">
    <property type="entry name" value="sensory_box"/>
    <property type="match status" value="1"/>
</dbReference>
<keyword evidence="5 13" id="KW-0597">Phosphoprotein</keyword>
<feature type="modified residue" description="4-aspartylphosphate" evidence="13">
    <location>
        <position position="793"/>
    </location>
</feature>
<dbReference type="GO" id="GO:0005886">
    <property type="term" value="C:plasma membrane"/>
    <property type="evidence" value="ECO:0007669"/>
    <property type="project" value="TreeGrafter"/>
</dbReference>
<dbReference type="InterPro" id="IPR036097">
    <property type="entry name" value="HisK_dim/P_sf"/>
</dbReference>
<keyword evidence="20" id="KW-1185">Reference proteome</keyword>
<evidence type="ECO:0000256" key="2">
    <source>
        <dbReference type="ARBA" id="ARBA00004370"/>
    </source>
</evidence>
<accession>A0A9X5E355</accession>
<dbReference type="InterPro" id="IPR011006">
    <property type="entry name" value="CheY-like_superfamily"/>
</dbReference>
<evidence type="ECO:0000256" key="14">
    <source>
        <dbReference type="SAM" id="Phobius"/>
    </source>
</evidence>
<dbReference type="EC" id="2.7.13.3" evidence="4"/>